<dbReference type="EMBL" id="CP009288">
    <property type="protein sequence ID" value="AIQ13612.1"/>
    <property type="molecule type" value="Genomic_DNA"/>
</dbReference>
<feature type="transmembrane region" description="Helical" evidence="1">
    <location>
        <begin position="55"/>
        <end position="75"/>
    </location>
</feature>
<dbReference type="Proteomes" id="UP000029409">
    <property type="component" value="Chromosome"/>
</dbReference>
<name>A0A089HR97_PAEDU</name>
<reference evidence="2 3" key="1">
    <citation type="submission" date="2014-08" db="EMBL/GenBank/DDBJ databases">
        <title>Comparative genomics of the Paenibacillus odorifer group.</title>
        <authorList>
            <person name="den Bakker H.C."/>
            <person name="Tsai Y.-C."/>
            <person name="Martin N."/>
            <person name="Korlach J."/>
            <person name="Wiedmann M."/>
        </authorList>
    </citation>
    <scope>NUCLEOTIDE SEQUENCE [LARGE SCALE GENOMIC DNA]</scope>
    <source>
        <strain evidence="2 3">DSM 1735</strain>
    </source>
</reference>
<evidence type="ECO:0000256" key="1">
    <source>
        <dbReference type="SAM" id="Phobius"/>
    </source>
</evidence>
<dbReference type="AlphaFoldDB" id="A0A089HR97"/>
<gene>
    <name evidence="2" type="ORF">PDUR_18045</name>
</gene>
<evidence type="ECO:0000313" key="2">
    <source>
        <dbReference type="EMBL" id="AIQ13612.1"/>
    </source>
</evidence>
<dbReference type="KEGG" id="pdu:PDUR_18045"/>
<protein>
    <submittedName>
        <fullName evidence="2">Uncharacterized protein</fullName>
    </submittedName>
</protein>
<keyword evidence="1" id="KW-0812">Transmembrane</keyword>
<evidence type="ECO:0000313" key="3">
    <source>
        <dbReference type="Proteomes" id="UP000029409"/>
    </source>
</evidence>
<feature type="transmembrane region" description="Helical" evidence="1">
    <location>
        <begin position="6"/>
        <end position="23"/>
    </location>
</feature>
<dbReference type="RefSeq" id="WP_042207416.1">
    <property type="nucleotide sequence ID" value="NZ_CP009288.1"/>
</dbReference>
<feature type="transmembrane region" description="Helical" evidence="1">
    <location>
        <begin position="82"/>
        <end position="104"/>
    </location>
</feature>
<dbReference type="OrthoDB" id="2601231at2"/>
<keyword evidence="3" id="KW-1185">Reference proteome</keyword>
<keyword evidence="1" id="KW-0472">Membrane</keyword>
<proteinExistence type="predicted"/>
<organism evidence="2 3">
    <name type="scientific">Paenibacillus durus</name>
    <name type="common">Paenibacillus azotofixans</name>
    <dbReference type="NCBI Taxonomy" id="44251"/>
    <lineage>
        <taxon>Bacteria</taxon>
        <taxon>Bacillati</taxon>
        <taxon>Bacillota</taxon>
        <taxon>Bacilli</taxon>
        <taxon>Bacillales</taxon>
        <taxon>Paenibacillaceae</taxon>
        <taxon>Paenibacillus</taxon>
    </lineage>
</organism>
<feature type="transmembrane region" description="Helical" evidence="1">
    <location>
        <begin position="164"/>
        <end position="184"/>
    </location>
</feature>
<accession>A0A089HR97</accession>
<keyword evidence="1" id="KW-1133">Transmembrane helix</keyword>
<dbReference type="eggNOG" id="ENOG502ZJMX">
    <property type="taxonomic scope" value="Bacteria"/>
</dbReference>
<feature type="transmembrane region" description="Helical" evidence="1">
    <location>
        <begin position="116"/>
        <end position="139"/>
    </location>
</feature>
<dbReference type="STRING" id="44251.PDUR_18045"/>
<feature type="transmembrane region" description="Helical" evidence="1">
    <location>
        <begin position="30"/>
        <end position="49"/>
    </location>
</feature>
<feature type="transmembrane region" description="Helical" evidence="1">
    <location>
        <begin position="190"/>
        <end position="208"/>
    </location>
</feature>
<sequence length="218" mass="25675">MINFIFYVFFSVLDTASLFYLALKLFKIDLYLKEIIFASLIMTFLSYVIRVEHGYAYLDVFMQFVFFVCFLWMLFRIHIFYATIMAGTALQAFMLIQSLIYIVINITGIYQLDFPIVSTGIFLMQLITDSVVIFIGYYIGKKRKGFDYIPDKPDARLIINKRDIILFSLSVPSVACLFLMMYFLKYLYQFAFLVPLFYGTVLIGYLYFSNKKDRGDIF</sequence>